<organism evidence="3">
    <name type="scientific">Caenorhabditis remanei</name>
    <name type="common">Caenorhabditis vulgaris</name>
    <dbReference type="NCBI Taxonomy" id="31234"/>
    <lineage>
        <taxon>Eukaryota</taxon>
        <taxon>Metazoa</taxon>
        <taxon>Ecdysozoa</taxon>
        <taxon>Nematoda</taxon>
        <taxon>Chromadorea</taxon>
        <taxon>Rhabditida</taxon>
        <taxon>Rhabditina</taxon>
        <taxon>Rhabditomorpha</taxon>
        <taxon>Rhabditoidea</taxon>
        <taxon>Rhabditidae</taxon>
        <taxon>Peloderinae</taxon>
        <taxon>Caenorhabditis</taxon>
    </lineage>
</organism>
<dbReference type="AlphaFoldDB" id="E3LVD5"/>
<protein>
    <submittedName>
        <fullName evidence="2">Uncharacterized protein</fullName>
    </submittedName>
</protein>
<evidence type="ECO:0000313" key="2">
    <source>
        <dbReference type="EMBL" id="EFP12346.1"/>
    </source>
</evidence>
<dbReference type="EMBL" id="DS268416">
    <property type="protein sequence ID" value="EFP12346.1"/>
    <property type="molecule type" value="Genomic_DNA"/>
</dbReference>
<keyword evidence="3" id="KW-1185">Reference proteome</keyword>
<dbReference type="FunCoup" id="E3LVD5">
    <property type="interactions" value="425"/>
</dbReference>
<evidence type="ECO:0000313" key="3">
    <source>
        <dbReference type="Proteomes" id="UP000008281"/>
    </source>
</evidence>
<feature type="transmembrane region" description="Helical" evidence="1">
    <location>
        <begin position="83"/>
        <end position="106"/>
    </location>
</feature>
<reference evidence="2" key="1">
    <citation type="submission" date="2007-07" db="EMBL/GenBank/DDBJ databases">
        <title>PCAP assembly of the Caenorhabditis remanei genome.</title>
        <authorList>
            <consortium name="The Caenorhabditis remanei Sequencing Consortium"/>
            <person name="Wilson R.K."/>
        </authorList>
    </citation>
    <scope>NUCLEOTIDE SEQUENCE [LARGE SCALE GENOMIC DNA]</scope>
    <source>
        <strain evidence="2">PB4641</strain>
    </source>
</reference>
<feature type="transmembrane region" description="Helical" evidence="1">
    <location>
        <begin position="26"/>
        <end position="51"/>
    </location>
</feature>
<gene>
    <name evidence="2" type="ORF">CRE_29720</name>
</gene>
<dbReference type="HOGENOM" id="CLU_1435685_0_0_1"/>
<keyword evidence="1" id="KW-0812">Transmembrane</keyword>
<feature type="transmembrane region" description="Helical" evidence="1">
    <location>
        <begin position="118"/>
        <end position="138"/>
    </location>
</feature>
<feature type="transmembrane region" description="Helical" evidence="1">
    <location>
        <begin position="57"/>
        <end position="76"/>
    </location>
</feature>
<dbReference type="Proteomes" id="UP000008281">
    <property type="component" value="Unassembled WGS sequence"/>
</dbReference>
<keyword evidence="1" id="KW-0472">Membrane</keyword>
<sequence length="189" mass="21724">MFERKRAGVDLSNTSVRVCGLRAKYWIIYFIIIQLILGVSNILFFIISILHNKGTDTSSGILNLFCVLLLLCSLWCQSKTMFTIIAVFTVIDTCAEFYLLFTRILIVLEVSSPYYTDYLILVVFSIIRVGFSSIYSVVLMRLSWCNGLADEDDLEKNKIYECIQEMGIYKCTKCSESEDCDEEENEKID</sequence>
<dbReference type="eggNOG" id="ENOG502TJ7I">
    <property type="taxonomic scope" value="Eukaryota"/>
</dbReference>
<keyword evidence="1" id="KW-1133">Transmembrane helix</keyword>
<proteinExistence type="predicted"/>
<accession>E3LVD5</accession>
<dbReference type="OMA" id="WCNGLAD"/>
<dbReference type="InParanoid" id="E3LVD5"/>
<name>E3LVD5_CAERE</name>
<evidence type="ECO:0000256" key="1">
    <source>
        <dbReference type="SAM" id="Phobius"/>
    </source>
</evidence>
<dbReference type="OrthoDB" id="5846546at2759"/>